<dbReference type="PIRSF" id="PIRSF001296">
    <property type="entry name" value="K_ATPase_KdpC"/>
    <property type="match status" value="1"/>
</dbReference>
<name>A0A090D1T0_9BACT</name>
<evidence type="ECO:0000256" key="6">
    <source>
        <dbReference type="ARBA" id="ARBA00022840"/>
    </source>
</evidence>
<proteinExistence type="inferred from homology"/>
<keyword evidence="5 11" id="KW-0547">Nucleotide-binding</keyword>
<keyword evidence="3 11" id="KW-0633">Potassium transport</keyword>
<dbReference type="GO" id="GO:0005524">
    <property type="term" value="F:ATP binding"/>
    <property type="evidence" value="ECO:0007669"/>
    <property type="project" value="UniProtKB-UniRule"/>
</dbReference>
<comment type="subunit">
    <text evidence="11">The system is composed of three essential subunits: KdpA, KdpB and KdpC.</text>
</comment>
<dbReference type="OrthoDB" id="9809491at2"/>
<evidence type="ECO:0000256" key="1">
    <source>
        <dbReference type="ARBA" id="ARBA00022448"/>
    </source>
</evidence>
<comment type="caution">
    <text evidence="12">The sequence shown here is derived from an EMBL/GenBank/DDBJ whole genome shotgun (WGS) entry which is preliminary data.</text>
</comment>
<accession>A0A090D1T0</accession>
<protein>
    <recommendedName>
        <fullName evidence="11">Potassium-transporting ATPase KdpC subunit</fullName>
    </recommendedName>
    <alternativeName>
        <fullName evidence="11">ATP phosphohydrolase [potassium-transporting] C chain</fullName>
    </alternativeName>
    <alternativeName>
        <fullName evidence="11">Potassium-binding and translocating subunit C</fullName>
    </alternativeName>
    <alternativeName>
        <fullName evidence="11">Potassium-translocating ATPase C chain</fullName>
    </alternativeName>
</protein>
<evidence type="ECO:0000256" key="10">
    <source>
        <dbReference type="ARBA" id="ARBA00023136"/>
    </source>
</evidence>
<evidence type="ECO:0000256" key="4">
    <source>
        <dbReference type="ARBA" id="ARBA00022692"/>
    </source>
</evidence>
<comment type="function">
    <text evidence="11">Part of the high-affinity ATP-driven potassium transport (or Kdp) system, which catalyzes the hydrolysis of ATP coupled with the electrogenic transport of potassium into the cytoplasm. This subunit acts as a catalytic chaperone that increases the ATP-binding affinity of the ATP-hydrolyzing subunit KdpB by the formation of a transient KdpB/KdpC/ATP ternary complex.</text>
</comment>
<keyword evidence="4 11" id="KW-0812">Transmembrane</keyword>
<keyword evidence="10 11" id="KW-0472">Membrane</keyword>
<keyword evidence="8 11" id="KW-1133">Transmembrane helix</keyword>
<dbReference type="GO" id="GO:0016787">
    <property type="term" value="F:hydrolase activity"/>
    <property type="evidence" value="ECO:0007669"/>
    <property type="project" value="UniProtKB-KW"/>
</dbReference>
<dbReference type="EMBL" id="CCEJ010000005">
    <property type="protein sequence ID" value="CDR34055.1"/>
    <property type="molecule type" value="Genomic_DNA"/>
</dbReference>
<dbReference type="Pfam" id="PF02669">
    <property type="entry name" value="KdpC"/>
    <property type="match status" value="1"/>
</dbReference>
<evidence type="ECO:0000256" key="5">
    <source>
        <dbReference type="ARBA" id="ARBA00022741"/>
    </source>
</evidence>
<comment type="similarity">
    <text evidence="11">Belongs to the KdpC family.</text>
</comment>
<dbReference type="PANTHER" id="PTHR30042">
    <property type="entry name" value="POTASSIUM-TRANSPORTING ATPASE C CHAIN"/>
    <property type="match status" value="1"/>
</dbReference>
<keyword evidence="1 11" id="KW-0813">Transport</keyword>
<dbReference type="GO" id="GO:0008556">
    <property type="term" value="F:P-type potassium transmembrane transporter activity"/>
    <property type="evidence" value="ECO:0007669"/>
    <property type="project" value="InterPro"/>
</dbReference>
<dbReference type="STRING" id="1437425.CSEC_1234"/>
<reference evidence="12" key="1">
    <citation type="submission" date="2013-12" db="EMBL/GenBank/DDBJ databases">
        <authorList>
            <person name="Linke B."/>
        </authorList>
    </citation>
    <scope>NUCLEOTIDE SEQUENCE [LARGE SCALE GENOMIC DNA]</scope>
    <source>
        <strain evidence="12">CRIB-18</strain>
    </source>
</reference>
<reference evidence="12" key="2">
    <citation type="submission" date="2014-09" db="EMBL/GenBank/DDBJ databases">
        <title>Criblamydia sequanensis harbors a mega-plasmid encoding arsenite resistance.</title>
        <authorList>
            <person name="Bertelli C."/>
            <person name="Goesmann A."/>
            <person name="Greub G."/>
        </authorList>
    </citation>
    <scope>NUCLEOTIDE SEQUENCE [LARGE SCALE GENOMIC DNA]</scope>
    <source>
        <strain evidence="12">CRIB-18</strain>
    </source>
</reference>
<dbReference type="RefSeq" id="WP_041017605.1">
    <property type="nucleotide sequence ID" value="NZ_CCEJ010000005.1"/>
</dbReference>
<dbReference type="PANTHER" id="PTHR30042:SF2">
    <property type="entry name" value="POTASSIUM-TRANSPORTING ATPASE KDPC SUBUNIT"/>
    <property type="match status" value="1"/>
</dbReference>
<dbReference type="GO" id="GO:0005886">
    <property type="term" value="C:plasma membrane"/>
    <property type="evidence" value="ECO:0007669"/>
    <property type="project" value="UniProtKB-SubCell"/>
</dbReference>
<evidence type="ECO:0000256" key="8">
    <source>
        <dbReference type="ARBA" id="ARBA00022989"/>
    </source>
</evidence>
<dbReference type="AlphaFoldDB" id="A0A090D1T0"/>
<sequence>MIKKAIKLFLILLILTGFFYPLAITFLAHLIFPNQATGSLIKRDQKILGSSLIAQKFTSDRYFWPRPSAINYDPLGPSGGSNLSPTSKKLKSEVQARMEKFSLTDPVLNELVYSSASGLDPHISLETAFYQAPRIAKARNRDVETILKLISKLQEGKQIGILGPAYVNVLLLNLELDKNL</sequence>
<organism evidence="12 13">
    <name type="scientific">Candidatus Criblamydia sequanensis CRIB-18</name>
    <dbReference type="NCBI Taxonomy" id="1437425"/>
    <lineage>
        <taxon>Bacteria</taxon>
        <taxon>Pseudomonadati</taxon>
        <taxon>Chlamydiota</taxon>
        <taxon>Chlamydiia</taxon>
        <taxon>Parachlamydiales</taxon>
        <taxon>Candidatus Criblamydiaceae</taxon>
        <taxon>Candidatus Criblamydia</taxon>
    </lineage>
</organism>
<evidence type="ECO:0000313" key="12">
    <source>
        <dbReference type="EMBL" id="CDR34055.1"/>
    </source>
</evidence>
<dbReference type="eggNOG" id="COG2156">
    <property type="taxonomic scope" value="Bacteria"/>
</dbReference>
<keyword evidence="2 11" id="KW-1003">Cell membrane</keyword>
<gene>
    <name evidence="11 12" type="primary">kdpC</name>
    <name evidence="12" type="ORF">CSEC_1234</name>
</gene>
<evidence type="ECO:0000256" key="11">
    <source>
        <dbReference type="HAMAP-Rule" id="MF_00276"/>
    </source>
</evidence>
<evidence type="ECO:0000256" key="3">
    <source>
        <dbReference type="ARBA" id="ARBA00022538"/>
    </source>
</evidence>
<evidence type="ECO:0000256" key="9">
    <source>
        <dbReference type="ARBA" id="ARBA00023065"/>
    </source>
</evidence>
<keyword evidence="7 11" id="KW-0630">Potassium</keyword>
<dbReference type="InterPro" id="IPR003820">
    <property type="entry name" value="KdpC"/>
</dbReference>
<dbReference type="HAMAP" id="MF_00276">
    <property type="entry name" value="KdpC"/>
    <property type="match status" value="1"/>
</dbReference>
<dbReference type="Proteomes" id="UP000031552">
    <property type="component" value="Unassembled WGS sequence"/>
</dbReference>
<dbReference type="NCBIfam" id="NF001454">
    <property type="entry name" value="PRK00315.1"/>
    <property type="match status" value="1"/>
</dbReference>
<evidence type="ECO:0000313" key="13">
    <source>
        <dbReference type="Proteomes" id="UP000031552"/>
    </source>
</evidence>
<keyword evidence="13" id="KW-1185">Reference proteome</keyword>
<evidence type="ECO:0000256" key="7">
    <source>
        <dbReference type="ARBA" id="ARBA00022958"/>
    </source>
</evidence>
<keyword evidence="12" id="KW-0378">Hydrolase</keyword>
<comment type="subcellular location">
    <subcellularLocation>
        <location evidence="11">Cell membrane</location>
        <topology evidence="11">Single-pass membrane protein</topology>
    </subcellularLocation>
</comment>
<evidence type="ECO:0000256" key="2">
    <source>
        <dbReference type="ARBA" id="ARBA00022475"/>
    </source>
</evidence>
<keyword evidence="6 11" id="KW-0067">ATP-binding</keyword>
<dbReference type="NCBIfam" id="TIGR00681">
    <property type="entry name" value="kdpC"/>
    <property type="match status" value="1"/>
</dbReference>
<keyword evidence="9 11" id="KW-0406">Ion transport</keyword>